<dbReference type="EMBL" id="PREZ01000003">
    <property type="protein sequence ID" value="PPA70830.1"/>
    <property type="molecule type" value="Genomic_DNA"/>
</dbReference>
<dbReference type="PANTHER" id="PTHR42941:SF1">
    <property type="entry name" value="SLL1037 PROTEIN"/>
    <property type="match status" value="1"/>
</dbReference>
<organism evidence="1 2">
    <name type="scientific">Jeotgalibacillus proteolyticus</name>
    <dbReference type="NCBI Taxonomy" id="2082395"/>
    <lineage>
        <taxon>Bacteria</taxon>
        <taxon>Bacillati</taxon>
        <taxon>Bacillota</taxon>
        <taxon>Bacilli</taxon>
        <taxon>Bacillales</taxon>
        <taxon>Caryophanaceae</taxon>
        <taxon>Jeotgalibacillus</taxon>
    </lineage>
</organism>
<proteinExistence type="predicted"/>
<dbReference type="PANTHER" id="PTHR42941">
    <property type="entry name" value="SLL1037 PROTEIN"/>
    <property type="match status" value="1"/>
</dbReference>
<accession>A0A2S5GCU5</accession>
<dbReference type="CDD" id="cd13520">
    <property type="entry name" value="PBP2_TAXI_TRAP"/>
    <property type="match status" value="1"/>
</dbReference>
<name>A0A2S5GCU5_9BACL</name>
<sequence>MKYLKQGIIASMVLMLAACGSEGGSAGGNQYITIATASTGGTYYPIGVGIGNLWSQELKDEGINASGQSSAGSVENIDLMKKGEADFSILQGLIASQAYNGEGSFEGNAYEDLRTVAMIWPNVEHFVLKDNQIDTGTISDIEGKTFSVGPQASGTEESTLVMMEGLGLTKENIKPEYLGYDDTISAMRDGRLDGGSLPAGVPVAAITDMYASNVGASVLEITDEQFEQISAVSNAWYQYTIPAETYPNQTEDIETIAQPNILAASIDLDDDTVYMLTKTMYENLDFIYGVHNSAKEMTLETALDGLPAPLHNGAYRFFEEEGIEVPDELIPPEAE</sequence>
<dbReference type="OrthoDB" id="9776669at2"/>
<comment type="caution">
    <text evidence="1">The sequence shown here is derived from an EMBL/GenBank/DDBJ whole genome shotgun (WGS) entry which is preliminary data.</text>
</comment>
<reference evidence="1 2" key="1">
    <citation type="submission" date="2018-02" db="EMBL/GenBank/DDBJ databases">
        <title>Jeotgalibacillus proteolyticum sp. nov. a protease producing bacterium isolated from ocean sediments of Laizhou Bay.</title>
        <authorList>
            <person name="Li Y."/>
        </authorList>
    </citation>
    <scope>NUCLEOTIDE SEQUENCE [LARGE SCALE GENOMIC DNA]</scope>
    <source>
        <strain evidence="1 2">22-7</strain>
    </source>
</reference>
<dbReference type="InterPro" id="IPR011852">
    <property type="entry name" value="TRAP_TAXI"/>
</dbReference>
<dbReference type="RefSeq" id="WP_104057580.1">
    <property type="nucleotide sequence ID" value="NZ_PREZ01000003.1"/>
</dbReference>
<gene>
    <name evidence="1" type="ORF">C4B60_08540</name>
</gene>
<dbReference type="PROSITE" id="PS51257">
    <property type="entry name" value="PROKAR_LIPOPROTEIN"/>
    <property type="match status" value="1"/>
</dbReference>
<evidence type="ECO:0000313" key="2">
    <source>
        <dbReference type="Proteomes" id="UP000239047"/>
    </source>
</evidence>
<dbReference type="Pfam" id="PF16868">
    <property type="entry name" value="NMT1_3"/>
    <property type="match status" value="1"/>
</dbReference>
<keyword evidence="2" id="KW-1185">Reference proteome</keyword>
<protein>
    <submittedName>
        <fullName evidence="1">C4-dicarboxylate ABC transporter substrate-binding protein</fullName>
    </submittedName>
</protein>
<dbReference type="AlphaFoldDB" id="A0A2S5GCU5"/>
<dbReference type="NCBIfam" id="TIGR02122">
    <property type="entry name" value="TRAP_TAXI"/>
    <property type="match status" value="1"/>
</dbReference>
<dbReference type="Proteomes" id="UP000239047">
    <property type="component" value="Unassembled WGS sequence"/>
</dbReference>
<evidence type="ECO:0000313" key="1">
    <source>
        <dbReference type="EMBL" id="PPA70830.1"/>
    </source>
</evidence>
<dbReference type="Gene3D" id="3.40.190.10">
    <property type="entry name" value="Periplasmic binding protein-like II"/>
    <property type="match status" value="2"/>
</dbReference>
<dbReference type="SUPFAM" id="SSF53850">
    <property type="entry name" value="Periplasmic binding protein-like II"/>
    <property type="match status" value="1"/>
</dbReference>